<evidence type="ECO:0000313" key="2">
    <source>
        <dbReference type="Proteomes" id="UP001320715"/>
    </source>
</evidence>
<reference evidence="1 2" key="1">
    <citation type="submission" date="2020-01" db="EMBL/GenBank/DDBJ databases">
        <title>Genomes of bacteria type strains.</title>
        <authorList>
            <person name="Chen J."/>
            <person name="Zhu S."/>
            <person name="Yang J."/>
        </authorList>
    </citation>
    <scope>NUCLEOTIDE SEQUENCE [LARGE SCALE GENOMIC DNA]</scope>
    <source>
        <strain evidence="1 2">DSM 16655</strain>
    </source>
</reference>
<gene>
    <name evidence="1" type="ORF">GTW23_17885</name>
</gene>
<comment type="caution">
    <text evidence="1">The sequence shown here is derived from an EMBL/GenBank/DDBJ whole genome shotgun (WGS) entry which is preliminary data.</text>
</comment>
<keyword evidence="2" id="KW-1185">Reference proteome</keyword>
<protein>
    <submittedName>
        <fullName evidence="1">DUF5131 family protein</fullName>
    </submittedName>
</protein>
<dbReference type="InterPro" id="IPR011101">
    <property type="entry name" value="DUF5131"/>
</dbReference>
<dbReference type="Pfam" id="PF07505">
    <property type="entry name" value="DUF5131"/>
    <property type="match status" value="1"/>
</dbReference>
<dbReference type="Proteomes" id="UP001320715">
    <property type="component" value="Unassembled WGS sequence"/>
</dbReference>
<sequence length="364" mass="40862">MASKIQWTEDTWNPITGCTIVSPGCTNCYAMRRAAPRLSQNPATPQYHGTVQPSKGGYVWTGKIGIAADTAFLKPLRTKKPTMFFVNSMSDLFHENVPDEVIDRIFAIMALCPQHTFQVLTKRSARMREYLGDEATQLRVLQEGVDRELAAAGIRWNGDWNDRHSQAIAGATRWPLPNVWLGVSVEDQARSDERIPDLLATPATVRFISAEPLLGPVDMTNLDHLGTLRANSIYGISAIWKNNHIGRNCLDWVIVGGESGKGARPMHPDWARAIRDQCAAADVPFFFKQWGDWEIALDRDHDDPDWRLDYTNDYVDRGKSKWLNLEGGCGFHGERFHVMRKVGTKRAGRLLDGVEHNAMPEVAP</sequence>
<proteinExistence type="predicted"/>
<dbReference type="EMBL" id="JAAAML010000003">
    <property type="protein sequence ID" value="MCO6410059.1"/>
    <property type="molecule type" value="Genomic_DNA"/>
</dbReference>
<name>A0ABT1CV27_9HYPH</name>
<evidence type="ECO:0000313" key="1">
    <source>
        <dbReference type="EMBL" id="MCO6410059.1"/>
    </source>
</evidence>
<dbReference type="RefSeq" id="WP_324288453.1">
    <property type="nucleotide sequence ID" value="NZ_JAAAML010000003.1"/>
</dbReference>
<accession>A0ABT1CV27</accession>
<organism evidence="1 2">
    <name type="scientific">Hoeflea alexandrii</name>
    <dbReference type="NCBI Taxonomy" id="288436"/>
    <lineage>
        <taxon>Bacteria</taxon>
        <taxon>Pseudomonadati</taxon>
        <taxon>Pseudomonadota</taxon>
        <taxon>Alphaproteobacteria</taxon>
        <taxon>Hyphomicrobiales</taxon>
        <taxon>Rhizobiaceae</taxon>
        <taxon>Hoeflea</taxon>
    </lineage>
</organism>